<keyword evidence="4" id="KW-1185">Reference proteome</keyword>
<keyword evidence="2" id="KW-0812">Transmembrane</keyword>
<dbReference type="AlphaFoldDB" id="A0A0D0AN69"/>
<feature type="compositionally biased region" description="Basic and acidic residues" evidence="1">
    <location>
        <begin position="212"/>
        <end position="223"/>
    </location>
</feature>
<sequence>MPTHVYVAKDNIPLLPSLSLPGIPVESSILSSSTSALGTSSIIGTDALTTSGESSSSAGTDPSSTSSSVGTTGSQPSSVTTPLDVSSSPEGTPSSSETSSSAQSFSTAQSFTSLSLLAQSFSSQSSTQSSSATSQSSGLPATLPFTRTHSSFPSQSSSGTVSLQNHHKSTSTAVIAGSVVGSVVVFIIFTLGIFFFLRRRRARSALHHPNRNRPETYNPERAHPGGTKHLIAEKSSPANGLFETQPSLIGPNSTSSAVGGTTNVDDTRSVEPIESELAAMRRAVAQVILEVQQLQAQIQGDETLTITSEAPPPTYVSG</sequence>
<feature type="region of interest" description="Disordered" evidence="1">
    <location>
        <begin position="46"/>
        <end position="102"/>
    </location>
</feature>
<feature type="transmembrane region" description="Helical" evidence="2">
    <location>
        <begin position="173"/>
        <end position="197"/>
    </location>
</feature>
<feature type="compositionally biased region" description="Polar residues" evidence="1">
    <location>
        <begin position="145"/>
        <end position="163"/>
    </location>
</feature>
<gene>
    <name evidence="3" type="ORF">GYMLUDRAFT_251887</name>
</gene>
<evidence type="ECO:0000313" key="3">
    <source>
        <dbReference type="EMBL" id="KIK51675.1"/>
    </source>
</evidence>
<protein>
    <submittedName>
        <fullName evidence="3">Uncharacterized protein</fullName>
    </submittedName>
</protein>
<evidence type="ECO:0000313" key="4">
    <source>
        <dbReference type="Proteomes" id="UP000053593"/>
    </source>
</evidence>
<dbReference type="EMBL" id="KN834858">
    <property type="protein sequence ID" value="KIK51675.1"/>
    <property type="molecule type" value="Genomic_DNA"/>
</dbReference>
<evidence type="ECO:0000256" key="2">
    <source>
        <dbReference type="SAM" id="Phobius"/>
    </source>
</evidence>
<organism evidence="3 4">
    <name type="scientific">Collybiopsis luxurians FD-317 M1</name>
    <dbReference type="NCBI Taxonomy" id="944289"/>
    <lineage>
        <taxon>Eukaryota</taxon>
        <taxon>Fungi</taxon>
        <taxon>Dikarya</taxon>
        <taxon>Basidiomycota</taxon>
        <taxon>Agaricomycotina</taxon>
        <taxon>Agaricomycetes</taxon>
        <taxon>Agaricomycetidae</taxon>
        <taxon>Agaricales</taxon>
        <taxon>Marasmiineae</taxon>
        <taxon>Omphalotaceae</taxon>
        <taxon>Collybiopsis</taxon>
        <taxon>Collybiopsis luxurians</taxon>
    </lineage>
</organism>
<name>A0A0D0AN69_9AGAR</name>
<feature type="region of interest" description="Disordered" evidence="1">
    <location>
        <begin position="247"/>
        <end position="266"/>
    </location>
</feature>
<feature type="compositionally biased region" description="Polar residues" evidence="1">
    <location>
        <begin position="247"/>
        <end position="264"/>
    </location>
</feature>
<accession>A0A0D0AN69</accession>
<proteinExistence type="predicted"/>
<feature type="compositionally biased region" description="Low complexity" evidence="1">
    <location>
        <begin position="126"/>
        <end position="139"/>
    </location>
</feature>
<feature type="region of interest" description="Disordered" evidence="1">
    <location>
        <begin position="126"/>
        <end position="163"/>
    </location>
</feature>
<keyword evidence="2" id="KW-0472">Membrane</keyword>
<dbReference type="Gene3D" id="1.20.5.510">
    <property type="entry name" value="Single helix bin"/>
    <property type="match status" value="1"/>
</dbReference>
<keyword evidence="2" id="KW-1133">Transmembrane helix</keyword>
<evidence type="ECO:0000256" key="1">
    <source>
        <dbReference type="SAM" id="MobiDB-lite"/>
    </source>
</evidence>
<dbReference type="HOGENOM" id="CLU_839523_0_0_1"/>
<dbReference type="Proteomes" id="UP000053593">
    <property type="component" value="Unassembled WGS sequence"/>
</dbReference>
<feature type="region of interest" description="Disordered" evidence="1">
    <location>
        <begin position="207"/>
        <end position="228"/>
    </location>
</feature>
<reference evidence="3 4" key="1">
    <citation type="submission" date="2014-04" db="EMBL/GenBank/DDBJ databases">
        <title>Evolutionary Origins and Diversification of the Mycorrhizal Mutualists.</title>
        <authorList>
            <consortium name="DOE Joint Genome Institute"/>
            <consortium name="Mycorrhizal Genomics Consortium"/>
            <person name="Kohler A."/>
            <person name="Kuo A."/>
            <person name="Nagy L.G."/>
            <person name="Floudas D."/>
            <person name="Copeland A."/>
            <person name="Barry K.W."/>
            <person name="Cichocki N."/>
            <person name="Veneault-Fourrey C."/>
            <person name="LaButti K."/>
            <person name="Lindquist E.A."/>
            <person name="Lipzen A."/>
            <person name="Lundell T."/>
            <person name="Morin E."/>
            <person name="Murat C."/>
            <person name="Riley R."/>
            <person name="Ohm R."/>
            <person name="Sun H."/>
            <person name="Tunlid A."/>
            <person name="Henrissat B."/>
            <person name="Grigoriev I.V."/>
            <person name="Hibbett D.S."/>
            <person name="Martin F."/>
        </authorList>
    </citation>
    <scope>NUCLEOTIDE SEQUENCE [LARGE SCALE GENOMIC DNA]</scope>
    <source>
        <strain evidence="3 4">FD-317 M1</strain>
    </source>
</reference>